<protein>
    <recommendedName>
        <fullName evidence="2">ISXO2-like transposase domain-containing protein</fullName>
    </recommendedName>
</protein>
<feature type="domain" description="ISXO2-like transposase" evidence="2">
    <location>
        <begin position="7"/>
        <end position="77"/>
    </location>
</feature>
<dbReference type="HOGENOM" id="CLU_044348_7_2_1"/>
<name>A0A059EZD2_9MICR</name>
<dbReference type="AlphaFoldDB" id="A0A059EZD2"/>
<keyword evidence="1" id="KW-1133">Transmembrane helix</keyword>
<accession>A0A059EZD2</accession>
<keyword evidence="1" id="KW-0812">Transmembrane</keyword>
<keyword evidence="4" id="KW-1185">Reference proteome</keyword>
<evidence type="ECO:0000259" key="2">
    <source>
        <dbReference type="Pfam" id="PF12762"/>
    </source>
</evidence>
<dbReference type="OrthoDB" id="10324767at2759"/>
<organism evidence="3 4">
    <name type="scientific">Anncaliia algerae PRA339</name>
    <dbReference type="NCBI Taxonomy" id="1288291"/>
    <lineage>
        <taxon>Eukaryota</taxon>
        <taxon>Fungi</taxon>
        <taxon>Fungi incertae sedis</taxon>
        <taxon>Microsporidia</taxon>
        <taxon>Tubulinosematoidea</taxon>
        <taxon>Tubulinosematidae</taxon>
        <taxon>Anncaliia</taxon>
    </lineage>
</organism>
<evidence type="ECO:0000313" key="4">
    <source>
        <dbReference type="Proteomes" id="UP000030655"/>
    </source>
</evidence>
<evidence type="ECO:0000313" key="3">
    <source>
        <dbReference type="EMBL" id="KCZ80046.1"/>
    </source>
</evidence>
<proteinExistence type="predicted"/>
<feature type="transmembrane region" description="Helical" evidence="1">
    <location>
        <begin position="83"/>
        <end position="103"/>
    </location>
</feature>
<dbReference type="Pfam" id="PF12762">
    <property type="entry name" value="DDE_Tnp_IS1595"/>
    <property type="match status" value="1"/>
</dbReference>
<reference evidence="4" key="1">
    <citation type="submission" date="2013-02" db="EMBL/GenBank/DDBJ databases">
        <authorList>
            <consortium name="The Broad Institute Genome Sequencing Platform"/>
            <person name="Cuomo C."/>
            <person name="Becnel J."/>
            <person name="Sanscrainte N."/>
            <person name="Walker B."/>
            <person name="Young S.K."/>
            <person name="Zeng Q."/>
            <person name="Gargeya S."/>
            <person name="Fitzgerald M."/>
            <person name="Haas B."/>
            <person name="Abouelleil A."/>
            <person name="Alvarado L."/>
            <person name="Arachchi H.M."/>
            <person name="Berlin A.M."/>
            <person name="Chapman S.B."/>
            <person name="Dewar J."/>
            <person name="Goldberg J."/>
            <person name="Griggs A."/>
            <person name="Gujja S."/>
            <person name="Hansen M."/>
            <person name="Howarth C."/>
            <person name="Imamovic A."/>
            <person name="Larimer J."/>
            <person name="McCowan C."/>
            <person name="Murphy C."/>
            <person name="Neiman D."/>
            <person name="Pearson M."/>
            <person name="Priest M."/>
            <person name="Roberts A."/>
            <person name="Saif S."/>
            <person name="Shea T."/>
            <person name="Sisk P."/>
            <person name="Sykes S."/>
            <person name="Wortman J."/>
            <person name="Nusbaum C."/>
            <person name="Birren B."/>
        </authorList>
    </citation>
    <scope>NUCLEOTIDE SEQUENCE [LARGE SCALE GENOMIC DNA]</scope>
    <source>
        <strain evidence="4">PRA339</strain>
    </source>
</reference>
<dbReference type="InterPro" id="IPR024445">
    <property type="entry name" value="Tnp_ISXO2-like"/>
</dbReference>
<dbReference type="EMBL" id="KK365208">
    <property type="protein sequence ID" value="KCZ80046.1"/>
    <property type="molecule type" value="Genomic_DNA"/>
</dbReference>
<evidence type="ECO:0000256" key="1">
    <source>
        <dbReference type="SAM" id="Phobius"/>
    </source>
</evidence>
<dbReference type="Proteomes" id="UP000030655">
    <property type="component" value="Unassembled WGS sequence"/>
</dbReference>
<dbReference type="VEuPathDB" id="MicrosporidiaDB:H312_02564"/>
<gene>
    <name evidence="3" type="ORF">H312_02564</name>
</gene>
<sequence length="104" mass="11719">MLNFKCKSYRGRSPENRTDALVIVECTDKIDHVFAKVIPNKEANTIVPIICENVAAGTIIFTDEHKGYSSLVKMDIFIKKSVINMNLSIKVAGLIFSLWDFLII</sequence>
<keyword evidence="1" id="KW-0472">Membrane</keyword>
<reference evidence="3 4" key="2">
    <citation type="submission" date="2014-03" db="EMBL/GenBank/DDBJ databases">
        <title>The Genome Sequence of Anncaliia algerae insect isolate PRA339.</title>
        <authorList>
            <consortium name="The Broad Institute Genome Sequencing Platform"/>
            <consortium name="The Broad Institute Genome Sequencing Center for Infectious Disease"/>
            <person name="Cuomo C."/>
            <person name="Becnel J."/>
            <person name="Sanscrainte N."/>
            <person name="Walker B."/>
            <person name="Young S.K."/>
            <person name="Zeng Q."/>
            <person name="Gargeya S."/>
            <person name="Fitzgerald M."/>
            <person name="Haas B."/>
            <person name="Abouelleil A."/>
            <person name="Alvarado L."/>
            <person name="Arachchi H.M."/>
            <person name="Berlin A.M."/>
            <person name="Chapman S.B."/>
            <person name="Dewar J."/>
            <person name="Goldberg J."/>
            <person name="Griggs A."/>
            <person name="Gujja S."/>
            <person name="Hansen M."/>
            <person name="Howarth C."/>
            <person name="Imamovic A."/>
            <person name="Larimer J."/>
            <person name="McCowan C."/>
            <person name="Murphy C."/>
            <person name="Neiman D."/>
            <person name="Pearson M."/>
            <person name="Priest M."/>
            <person name="Roberts A."/>
            <person name="Saif S."/>
            <person name="Shea T."/>
            <person name="Sisk P."/>
            <person name="Sykes S."/>
            <person name="Wortman J."/>
            <person name="Nusbaum C."/>
            <person name="Birren B."/>
        </authorList>
    </citation>
    <scope>NUCLEOTIDE SEQUENCE [LARGE SCALE GENOMIC DNA]</scope>
    <source>
        <strain evidence="3 4">PRA339</strain>
    </source>
</reference>